<name>A0A7H9HPZ3_9SACH</name>
<dbReference type="OrthoDB" id="4071610at2759"/>
<organism evidence="2 3">
    <name type="scientific">Torulaspora globosa</name>
    <dbReference type="NCBI Taxonomy" id="48254"/>
    <lineage>
        <taxon>Eukaryota</taxon>
        <taxon>Fungi</taxon>
        <taxon>Dikarya</taxon>
        <taxon>Ascomycota</taxon>
        <taxon>Saccharomycotina</taxon>
        <taxon>Saccharomycetes</taxon>
        <taxon>Saccharomycetales</taxon>
        <taxon>Saccharomycetaceae</taxon>
        <taxon>Torulaspora</taxon>
    </lineage>
</organism>
<reference evidence="2 3" key="1">
    <citation type="submission" date="2020-06" db="EMBL/GenBank/DDBJ databases">
        <title>The yeast mating-type switching endonuclease HO is a domesticated member of an unorthodox homing genetic element family.</title>
        <authorList>
            <person name="Coughlan A.Y."/>
            <person name="Lombardi L."/>
            <person name="Braun-Galleani S."/>
            <person name="Martos A.R."/>
            <person name="Galeote V."/>
            <person name="Bigey F."/>
            <person name="Dequin S."/>
            <person name="Byrne K.P."/>
            <person name="Wolfe K.H."/>
        </authorList>
    </citation>
    <scope>NUCLEOTIDE SEQUENCE [LARGE SCALE GENOMIC DNA]</scope>
    <source>
        <strain evidence="2 3">CBS2947</strain>
    </source>
</reference>
<gene>
    <name evidence="1" type="ORF">HG537_0A00100</name>
    <name evidence="2" type="ORF">HG537_0C00100</name>
</gene>
<dbReference type="Proteomes" id="UP000510647">
    <property type="component" value="Chromosome 1"/>
</dbReference>
<sequence>MSFTKTYRRKNFDRIHKVQFDAFEKVLFLSTTTPAAIADGARRRAGFKGLEKPEPSFKATDAGDSSGGMTCYPTKMFNLIEEVPLGHVPKEFVKVADSSREAFKLARAVVAVGSSCIIEDLSEEWKEHFRITWTHGQGKGSCRPDRSWLITAKCC</sequence>
<dbReference type="AlphaFoldDB" id="A0A7H9HPZ3"/>
<evidence type="ECO:0000313" key="1">
    <source>
        <dbReference type="EMBL" id="QLQ77763.1"/>
    </source>
</evidence>
<dbReference type="EMBL" id="CP059269">
    <property type="protein sequence ID" value="QLQ79363.1"/>
    <property type="molecule type" value="Genomic_DNA"/>
</dbReference>
<dbReference type="Proteomes" id="UP000510647">
    <property type="component" value="Chromosome 3"/>
</dbReference>
<dbReference type="EMBL" id="CP059267">
    <property type="protein sequence ID" value="QLQ77763.1"/>
    <property type="molecule type" value="Genomic_DNA"/>
</dbReference>
<evidence type="ECO:0000313" key="3">
    <source>
        <dbReference type="Proteomes" id="UP000510647"/>
    </source>
</evidence>
<proteinExistence type="predicted"/>
<evidence type="ECO:0000313" key="2">
    <source>
        <dbReference type="EMBL" id="QLQ79363.1"/>
    </source>
</evidence>
<keyword evidence="3" id="KW-1185">Reference proteome</keyword>
<protein>
    <submittedName>
        <fullName evidence="2">Uncharacterized protein</fullName>
    </submittedName>
</protein>
<accession>A0A7H9HPZ3</accession>